<dbReference type="PROSITE" id="PS51186">
    <property type="entry name" value="GNAT"/>
    <property type="match status" value="1"/>
</dbReference>
<sequence length="173" mass="19172">MAEQELIICEAQLEDAKSLSEVLKLVQEETDFLTRDSDSPAMSAEQAEIFIDSQLQKENAICFVAKLGSQVVGVLNVSAGTFAKTNHIGEVFIAVKKTYQSYGIGSFLMEALIDWAEHTSAIRRLELEVQVRNDKAVGLYQKFGFVIEGTKQRGAKTKNGEFLDVYAMAKLID</sequence>
<dbReference type="Proteomes" id="UP001596110">
    <property type="component" value="Unassembled WGS sequence"/>
</dbReference>
<name>A0ABW0UEV7_9STRE</name>
<dbReference type="EC" id="2.3.-.-" evidence="2"/>
<keyword evidence="2" id="KW-0808">Transferase</keyword>
<dbReference type="GO" id="GO:0016746">
    <property type="term" value="F:acyltransferase activity"/>
    <property type="evidence" value="ECO:0007669"/>
    <property type="project" value="UniProtKB-KW"/>
</dbReference>
<dbReference type="SUPFAM" id="SSF55729">
    <property type="entry name" value="Acyl-CoA N-acyltransferases (Nat)"/>
    <property type="match status" value="1"/>
</dbReference>
<evidence type="ECO:0000313" key="3">
    <source>
        <dbReference type="Proteomes" id="UP001596110"/>
    </source>
</evidence>
<dbReference type="PANTHER" id="PTHR43617">
    <property type="entry name" value="L-AMINO ACID N-ACETYLTRANSFERASE"/>
    <property type="match status" value="1"/>
</dbReference>
<evidence type="ECO:0000259" key="1">
    <source>
        <dbReference type="PROSITE" id="PS51186"/>
    </source>
</evidence>
<protein>
    <submittedName>
        <fullName evidence="2">GNAT family N-acetyltransferase</fullName>
        <ecNumber evidence="2">2.3.-.-</ecNumber>
    </submittedName>
</protein>
<accession>A0ABW0UEV7</accession>
<dbReference type="InterPro" id="IPR016181">
    <property type="entry name" value="Acyl_CoA_acyltransferase"/>
</dbReference>
<keyword evidence="3" id="KW-1185">Reference proteome</keyword>
<dbReference type="PANTHER" id="PTHR43617:SF22">
    <property type="entry name" value="L-AMINO ACID N-ACETYLTRANSFERASE AAAT"/>
    <property type="match status" value="1"/>
</dbReference>
<dbReference type="RefSeq" id="WP_156805886.1">
    <property type="nucleotide sequence ID" value="NZ_JBHSOJ010000033.1"/>
</dbReference>
<comment type="caution">
    <text evidence="2">The sequence shown here is derived from an EMBL/GenBank/DDBJ whole genome shotgun (WGS) entry which is preliminary data.</text>
</comment>
<dbReference type="InterPro" id="IPR000182">
    <property type="entry name" value="GNAT_dom"/>
</dbReference>
<dbReference type="CDD" id="cd04301">
    <property type="entry name" value="NAT_SF"/>
    <property type="match status" value="1"/>
</dbReference>
<proteinExistence type="predicted"/>
<feature type="domain" description="N-acetyltransferase" evidence="1">
    <location>
        <begin position="6"/>
        <end position="173"/>
    </location>
</feature>
<dbReference type="EMBL" id="JBHSOJ010000033">
    <property type="protein sequence ID" value="MFC5632106.1"/>
    <property type="molecule type" value="Genomic_DNA"/>
</dbReference>
<dbReference type="InterPro" id="IPR050276">
    <property type="entry name" value="MshD_Acetyltransferase"/>
</dbReference>
<organism evidence="2 3">
    <name type="scientific">Streptococcus caledonicus</name>
    <dbReference type="NCBI Taxonomy" id="2614158"/>
    <lineage>
        <taxon>Bacteria</taxon>
        <taxon>Bacillati</taxon>
        <taxon>Bacillota</taxon>
        <taxon>Bacilli</taxon>
        <taxon>Lactobacillales</taxon>
        <taxon>Streptococcaceae</taxon>
        <taxon>Streptococcus</taxon>
    </lineage>
</organism>
<reference evidence="3" key="1">
    <citation type="journal article" date="2019" name="Int. J. Syst. Evol. Microbiol.">
        <title>The Global Catalogue of Microorganisms (GCM) 10K type strain sequencing project: providing services to taxonomists for standard genome sequencing and annotation.</title>
        <authorList>
            <consortium name="The Broad Institute Genomics Platform"/>
            <consortium name="The Broad Institute Genome Sequencing Center for Infectious Disease"/>
            <person name="Wu L."/>
            <person name="Ma J."/>
        </authorList>
    </citation>
    <scope>NUCLEOTIDE SEQUENCE [LARGE SCALE GENOMIC DNA]</scope>
    <source>
        <strain evidence="3">DT43</strain>
    </source>
</reference>
<dbReference type="Pfam" id="PF00583">
    <property type="entry name" value="Acetyltransf_1"/>
    <property type="match status" value="1"/>
</dbReference>
<dbReference type="Gene3D" id="3.40.630.30">
    <property type="match status" value="1"/>
</dbReference>
<gene>
    <name evidence="2" type="ORF">ACFPQ3_11290</name>
</gene>
<keyword evidence="2" id="KW-0012">Acyltransferase</keyword>
<evidence type="ECO:0000313" key="2">
    <source>
        <dbReference type="EMBL" id="MFC5632106.1"/>
    </source>
</evidence>